<dbReference type="InterPro" id="IPR008984">
    <property type="entry name" value="SMAD_FHA_dom_sf"/>
</dbReference>
<evidence type="ECO:0000313" key="3">
    <source>
        <dbReference type="EMBL" id="GAA1815710.1"/>
    </source>
</evidence>
<keyword evidence="4" id="KW-1185">Reference proteome</keyword>
<evidence type="ECO:0000256" key="1">
    <source>
        <dbReference type="ARBA" id="ARBA00022553"/>
    </source>
</evidence>
<protein>
    <recommendedName>
        <fullName evidence="2">FHA domain-containing protein</fullName>
    </recommendedName>
</protein>
<dbReference type="InterPro" id="IPR050923">
    <property type="entry name" value="Cell_Proc_Reg/RNA_Proc"/>
</dbReference>
<dbReference type="SUPFAM" id="SSF49879">
    <property type="entry name" value="SMAD/FHA domain"/>
    <property type="match status" value="1"/>
</dbReference>
<dbReference type="Gene3D" id="2.60.200.20">
    <property type="match status" value="1"/>
</dbReference>
<evidence type="ECO:0000259" key="2">
    <source>
        <dbReference type="PROSITE" id="PS50006"/>
    </source>
</evidence>
<dbReference type="Pfam" id="PF00498">
    <property type="entry name" value="FHA"/>
    <property type="match status" value="1"/>
</dbReference>
<dbReference type="SMART" id="SM00240">
    <property type="entry name" value="FHA"/>
    <property type="match status" value="1"/>
</dbReference>
<gene>
    <name evidence="3" type="ORF">GCM10009682_40760</name>
</gene>
<dbReference type="CDD" id="cd00060">
    <property type="entry name" value="FHA"/>
    <property type="match status" value="1"/>
</dbReference>
<dbReference type="InterPro" id="IPR000253">
    <property type="entry name" value="FHA_dom"/>
</dbReference>
<dbReference type="PANTHER" id="PTHR23308">
    <property type="entry name" value="NUCLEAR INHIBITOR OF PROTEIN PHOSPHATASE-1"/>
    <property type="match status" value="1"/>
</dbReference>
<dbReference type="Proteomes" id="UP001500218">
    <property type="component" value="Unassembled WGS sequence"/>
</dbReference>
<dbReference type="RefSeq" id="WP_344134518.1">
    <property type="nucleotide sequence ID" value="NZ_BAAALT010000137.1"/>
</dbReference>
<feature type="domain" description="FHA" evidence="2">
    <location>
        <begin position="130"/>
        <end position="190"/>
    </location>
</feature>
<proteinExistence type="predicted"/>
<evidence type="ECO:0000313" key="4">
    <source>
        <dbReference type="Proteomes" id="UP001500218"/>
    </source>
</evidence>
<keyword evidence="1" id="KW-0597">Phosphoprotein</keyword>
<sequence length="224" mass="24137">MPVCPKGHESASDDYCDDCGTPMTVRPAEPAPTVVEAAPAASCPACGSPLDGRFCERCGHDSLVAPPPPAERAPEPVPAVGAAPTSWLVVVTADKDYFERVRRMEGPDVDEVTYPRFCPERRFPLDREQFLVGRRSRSRGIYPDIDLAGPPEDVAVSHTHALFLPDAGGAGWAVVDLGSTNRTYVNDSPDPIEPEVVTPLRDGDHVNVGAWTRLTLRRAQVGTV</sequence>
<accession>A0ABP4YGB2</accession>
<dbReference type="EMBL" id="BAAALT010000137">
    <property type="protein sequence ID" value="GAA1815710.1"/>
    <property type="molecule type" value="Genomic_DNA"/>
</dbReference>
<name>A0ABP4YGB2_9ACTN</name>
<organism evidence="3 4">
    <name type="scientific">Luedemannella flava</name>
    <dbReference type="NCBI Taxonomy" id="349316"/>
    <lineage>
        <taxon>Bacteria</taxon>
        <taxon>Bacillati</taxon>
        <taxon>Actinomycetota</taxon>
        <taxon>Actinomycetes</taxon>
        <taxon>Micromonosporales</taxon>
        <taxon>Micromonosporaceae</taxon>
        <taxon>Luedemannella</taxon>
    </lineage>
</organism>
<dbReference type="PROSITE" id="PS50006">
    <property type="entry name" value="FHA_DOMAIN"/>
    <property type="match status" value="1"/>
</dbReference>
<reference evidence="4" key="1">
    <citation type="journal article" date="2019" name="Int. J. Syst. Evol. Microbiol.">
        <title>The Global Catalogue of Microorganisms (GCM) 10K type strain sequencing project: providing services to taxonomists for standard genome sequencing and annotation.</title>
        <authorList>
            <consortium name="The Broad Institute Genomics Platform"/>
            <consortium name="The Broad Institute Genome Sequencing Center for Infectious Disease"/>
            <person name="Wu L."/>
            <person name="Ma J."/>
        </authorList>
    </citation>
    <scope>NUCLEOTIDE SEQUENCE [LARGE SCALE GENOMIC DNA]</scope>
    <source>
        <strain evidence="4">JCM 13250</strain>
    </source>
</reference>
<comment type="caution">
    <text evidence="3">The sequence shown here is derived from an EMBL/GenBank/DDBJ whole genome shotgun (WGS) entry which is preliminary data.</text>
</comment>